<protein>
    <submittedName>
        <fullName evidence="2">Uncharacterized protein</fullName>
    </submittedName>
</protein>
<gene>
    <name evidence="2" type="ORF">CROQUDRAFT_674445</name>
</gene>
<accession>A0A9P6T6A6</accession>
<feature type="signal peptide" evidence="1">
    <location>
        <begin position="1"/>
        <end position="30"/>
    </location>
</feature>
<comment type="caution">
    <text evidence="2">The sequence shown here is derived from an EMBL/GenBank/DDBJ whole genome shotgun (WGS) entry which is preliminary data.</text>
</comment>
<keyword evidence="1" id="KW-0732">Signal</keyword>
<evidence type="ECO:0000256" key="1">
    <source>
        <dbReference type="SAM" id="SignalP"/>
    </source>
</evidence>
<dbReference type="EMBL" id="MU167418">
    <property type="protein sequence ID" value="KAG0140812.1"/>
    <property type="molecule type" value="Genomic_DNA"/>
</dbReference>
<dbReference type="AlphaFoldDB" id="A0A9P6T6A6"/>
<proteinExistence type="predicted"/>
<sequence>MNIQGFRFPTSKWVICFILFLIFSMVKVQSQSPGFQVVCCDQVNDICGGPIERPICKRNTTNTTVPYVCLQAEEGPICPSGSELDIICVSFGKVICKTI</sequence>
<evidence type="ECO:0000313" key="2">
    <source>
        <dbReference type="EMBL" id="KAG0140812.1"/>
    </source>
</evidence>
<evidence type="ECO:0000313" key="3">
    <source>
        <dbReference type="Proteomes" id="UP000886653"/>
    </source>
</evidence>
<feature type="chain" id="PRO_5040392969" evidence="1">
    <location>
        <begin position="31"/>
        <end position="99"/>
    </location>
</feature>
<name>A0A9P6T6A6_9BASI</name>
<keyword evidence="3" id="KW-1185">Reference proteome</keyword>
<organism evidence="2 3">
    <name type="scientific">Cronartium quercuum f. sp. fusiforme G11</name>
    <dbReference type="NCBI Taxonomy" id="708437"/>
    <lineage>
        <taxon>Eukaryota</taxon>
        <taxon>Fungi</taxon>
        <taxon>Dikarya</taxon>
        <taxon>Basidiomycota</taxon>
        <taxon>Pucciniomycotina</taxon>
        <taxon>Pucciniomycetes</taxon>
        <taxon>Pucciniales</taxon>
        <taxon>Coleosporiaceae</taxon>
        <taxon>Cronartium</taxon>
    </lineage>
</organism>
<dbReference type="OrthoDB" id="2504487at2759"/>
<reference evidence="2" key="1">
    <citation type="submission" date="2013-11" db="EMBL/GenBank/DDBJ databases">
        <title>Genome sequence of the fusiform rust pathogen reveals effectors for host alternation and coevolution with pine.</title>
        <authorList>
            <consortium name="DOE Joint Genome Institute"/>
            <person name="Smith K."/>
            <person name="Pendleton A."/>
            <person name="Kubisiak T."/>
            <person name="Anderson C."/>
            <person name="Salamov A."/>
            <person name="Aerts A."/>
            <person name="Riley R."/>
            <person name="Clum A."/>
            <person name="Lindquist E."/>
            <person name="Ence D."/>
            <person name="Campbell M."/>
            <person name="Kronenberg Z."/>
            <person name="Feau N."/>
            <person name="Dhillon B."/>
            <person name="Hamelin R."/>
            <person name="Burleigh J."/>
            <person name="Smith J."/>
            <person name="Yandell M."/>
            <person name="Nelson C."/>
            <person name="Grigoriev I."/>
            <person name="Davis J."/>
        </authorList>
    </citation>
    <scope>NUCLEOTIDE SEQUENCE</scope>
    <source>
        <strain evidence="2">G11</strain>
    </source>
</reference>
<dbReference type="Proteomes" id="UP000886653">
    <property type="component" value="Unassembled WGS sequence"/>
</dbReference>